<dbReference type="NCBIfam" id="TIGR02762">
    <property type="entry name" value="TraL_TIGR"/>
    <property type="match status" value="1"/>
</dbReference>
<dbReference type="Pfam" id="PF07178">
    <property type="entry name" value="TraL"/>
    <property type="match status" value="1"/>
</dbReference>
<evidence type="ECO:0000256" key="1">
    <source>
        <dbReference type="SAM" id="Phobius"/>
    </source>
</evidence>
<keyword evidence="1" id="KW-0472">Membrane</keyword>
<comment type="caution">
    <text evidence="2">The sequence shown here is derived from an EMBL/GenBank/DDBJ whole genome shotgun (WGS) entry which is preliminary data.</text>
</comment>
<accession>A0A520XFJ0</accession>
<keyword evidence="1" id="KW-0812">Transmembrane</keyword>
<dbReference type="InterPro" id="IPR009838">
    <property type="entry name" value="T4SS_TraL"/>
</dbReference>
<reference evidence="2 3" key="1">
    <citation type="submission" date="2019-01" db="EMBL/GenBank/DDBJ databases">
        <title>Insights into ecological role of a new deltaproteobacterial order Candidatus Sinidesulfobacterales (Sva0485) by metagenomics and metatranscriptomics.</title>
        <authorList>
            <person name="Tan S."/>
            <person name="Liu J."/>
            <person name="Fang Y."/>
            <person name="Hedlund B."/>
            <person name="Lian Z.-H."/>
            <person name="Huang L.-Y."/>
            <person name="Li J.-T."/>
            <person name="Huang L.-N."/>
            <person name="Li W.-J."/>
            <person name="Jiang H.-C."/>
            <person name="Dong H.-L."/>
            <person name="Shu W.-S."/>
        </authorList>
    </citation>
    <scope>NUCLEOTIDE SEQUENCE [LARGE SCALE GENOMIC DNA]</scope>
    <source>
        <strain evidence="2">AP4</strain>
    </source>
</reference>
<proteinExistence type="predicted"/>
<gene>
    <name evidence="2" type="primary">traL</name>
    <name evidence="2" type="ORF">EVJ48_03055</name>
</gene>
<name>A0A520XFJ0_9DELT</name>
<sequence length="91" mass="10977">MNIKYIPRYIGSSFQALWWEIDELGIFFVGTIIGIIFGFFFISIIISGLIMHYYSKYKENTVRGFFKHALYWYGFKDKKKIIKSHMDKFIR</sequence>
<dbReference type="GO" id="GO:0019867">
    <property type="term" value="C:outer membrane"/>
    <property type="evidence" value="ECO:0007669"/>
    <property type="project" value="InterPro"/>
</dbReference>
<protein>
    <submittedName>
        <fullName evidence="2">Type IV conjugative transfer system protein TraL</fullName>
    </submittedName>
</protein>
<evidence type="ECO:0000313" key="3">
    <source>
        <dbReference type="Proteomes" id="UP000322454"/>
    </source>
</evidence>
<dbReference type="AlphaFoldDB" id="A0A520XFJ0"/>
<feature type="transmembrane region" description="Helical" evidence="1">
    <location>
        <begin position="26"/>
        <end position="54"/>
    </location>
</feature>
<dbReference type="Proteomes" id="UP000322454">
    <property type="component" value="Unassembled WGS sequence"/>
</dbReference>
<dbReference type="EMBL" id="SHMQ01000005">
    <property type="protein sequence ID" value="RZV39916.1"/>
    <property type="molecule type" value="Genomic_DNA"/>
</dbReference>
<evidence type="ECO:0000313" key="2">
    <source>
        <dbReference type="EMBL" id="RZV39916.1"/>
    </source>
</evidence>
<organism evidence="2 3">
    <name type="scientific">Candidatus Acidulodesulfobacterium acidiphilum</name>
    <dbReference type="NCBI Taxonomy" id="2597224"/>
    <lineage>
        <taxon>Bacteria</taxon>
        <taxon>Deltaproteobacteria</taxon>
        <taxon>Candidatus Acidulodesulfobacterales</taxon>
        <taxon>Candidatus Acidulodesulfobacterium</taxon>
    </lineage>
</organism>
<keyword evidence="1" id="KW-1133">Transmembrane helix</keyword>